<accession>A0ABQ9HLB6</accession>
<gene>
    <name evidence="1" type="ORF">PR048_011233</name>
</gene>
<dbReference type="EMBL" id="JARBHB010000004">
    <property type="protein sequence ID" value="KAJ8885037.1"/>
    <property type="molecule type" value="Genomic_DNA"/>
</dbReference>
<keyword evidence="2" id="KW-1185">Reference proteome</keyword>
<dbReference type="Proteomes" id="UP001159363">
    <property type="component" value="Chromosome X"/>
</dbReference>
<evidence type="ECO:0000313" key="2">
    <source>
        <dbReference type="Proteomes" id="UP001159363"/>
    </source>
</evidence>
<sequence>MEVNSIQIAALIKTEGSHVFVTPRFVTAEDNEPWIVHMTSVLVVMGLCEKTVLGQLLRIKQDAVIRMGVTRIHVGWQERQTTYAIGTTPPTPSNPVQLLDFQHGVPLPYQAVVQRVINEWKAVFAETEPLQQMTLSHASPQHFARAALLRQGTRLWTKELHYAKRQSEYNFQIVLVVKKDGTTRFGVDSHPVNDVSLTYPLHLISIQCAPASSRMPKCSGNLPHSKLLRKITNAKIPMACKQMHLFIRFVNRLRHFVYNSAMTVAPLMDLLSP</sequence>
<proteinExistence type="predicted"/>
<name>A0ABQ9HLB6_9NEOP</name>
<comment type="caution">
    <text evidence="1">The sequence shown here is derived from an EMBL/GenBank/DDBJ whole genome shotgun (WGS) entry which is preliminary data.</text>
</comment>
<evidence type="ECO:0000313" key="1">
    <source>
        <dbReference type="EMBL" id="KAJ8885037.1"/>
    </source>
</evidence>
<organism evidence="1 2">
    <name type="scientific">Dryococelus australis</name>
    <dbReference type="NCBI Taxonomy" id="614101"/>
    <lineage>
        <taxon>Eukaryota</taxon>
        <taxon>Metazoa</taxon>
        <taxon>Ecdysozoa</taxon>
        <taxon>Arthropoda</taxon>
        <taxon>Hexapoda</taxon>
        <taxon>Insecta</taxon>
        <taxon>Pterygota</taxon>
        <taxon>Neoptera</taxon>
        <taxon>Polyneoptera</taxon>
        <taxon>Phasmatodea</taxon>
        <taxon>Verophasmatodea</taxon>
        <taxon>Anareolatae</taxon>
        <taxon>Phasmatidae</taxon>
        <taxon>Eurycanthinae</taxon>
        <taxon>Dryococelus</taxon>
    </lineage>
</organism>
<protein>
    <submittedName>
        <fullName evidence="1">Uncharacterized protein</fullName>
    </submittedName>
</protein>
<reference evidence="1 2" key="1">
    <citation type="submission" date="2023-02" db="EMBL/GenBank/DDBJ databases">
        <title>LHISI_Scaffold_Assembly.</title>
        <authorList>
            <person name="Stuart O.P."/>
            <person name="Cleave R."/>
            <person name="Magrath M.J.L."/>
            <person name="Mikheyev A.S."/>
        </authorList>
    </citation>
    <scope>NUCLEOTIDE SEQUENCE [LARGE SCALE GENOMIC DNA]</scope>
    <source>
        <strain evidence="1">Daus_M_001</strain>
        <tissue evidence="1">Leg muscle</tissue>
    </source>
</reference>